<keyword evidence="8" id="KW-0325">Glycoprotein</keyword>
<keyword evidence="4" id="KW-0732">Signal</keyword>
<feature type="compositionally biased region" description="Polar residues" evidence="9">
    <location>
        <begin position="586"/>
        <end position="616"/>
    </location>
</feature>
<name>A0A8T1SZ16_CHESE</name>
<evidence type="ECO:0000313" key="12">
    <source>
        <dbReference type="EMBL" id="KAG6933937.1"/>
    </source>
</evidence>
<accession>A0A8T1SZ16</accession>
<keyword evidence="6 10" id="KW-0472">Membrane</keyword>
<evidence type="ECO:0000256" key="7">
    <source>
        <dbReference type="ARBA" id="ARBA00023157"/>
    </source>
</evidence>
<sequence>MKDKVSYTTGKAVSGCVSRSTVGKPQEVHVLQVKIEAQMGQFKLNVSSVGRTTPPERKMLFVIICDKACFVTLHSEDLHPTFVSNNMVYGDARNVSSTFNSTSGEPLVQQVKKHYGGITSFTELENPHHIHFRVGEDASSPEDCVVQPGFNAWRYLQTEFVVQEAKGCTSPGVKKREEVHIVHLQQGPEETSSQPVEVKVNVVCPEAKPLQDLKILLILQSQPSVTWNIDTQRTVSIMASGKYWITTFPSRQLNESVLPDNKQGLIGLARKRGFDDIASYTDIPSATHVTLELHRCEPEMKTSPPTPAQRPKAVNIVEAFFILSQPWKCTDDSIEIVVWKRALEGLNDITDITLLDPRCRAEQNKTHFVLKKYLGDCHTKLESGNQARNKLILTLASSLEKIEVPFVCELPQTLHLQLYRTRDFTWPSTPVLEVNKAAYLQVSFRTAIAQTLLEVEECSLQAADKEPQQLLIQPIAPLGQAGTVEPTEATLGRELHRFSFVYSPAGGGPFPPCATLSCRVTWLFNGSTIGKTLEVTLQDTRPPPSSLGIEAVVGITFAAFLIGTLLTAALWCIYSHTRPVAKMQPVPTNAPASESSTPNHSIGSTQSTPCSTSSMA</sequence>
<evidence type="ECO:0000256" key="2">
    <source>
        <dbReference type="ARBA" id="ARBA00022475"/>
    </source>
</evidence>
<dbReference type="Proteomes" id="UP000765507">
    <property type="component" value="Unassembled WGS sequence"/>
</dbReference>
<comment type="subcellular location">
    <subcellularLocation>
        <location evidence="1">Cell membrane</location>
        <topology evidence="1">Single-pass type I membrane protein</topology>
    </subcellularLocation>
</comment>
<keyword evidence="2" id="KW-1003">Cell membrane</keyword>
<protein>
    <submittedName>
        <fullName evidence="12">Endoglin</fullName>
    </submittedName>
</protein>
<dbReference type="Gene3D" id="2.60.40.3210">
    <property type="entry name" value="Zona pellucida, ZP-N domain"/>
    <property type="match status" value="1"/>
</dbReference>
<evidence type="ECO:0000256" key="3">
    <source>
        <dbReference type="ARBA" id="ARBA00022692"/>
    </source>
</evidence>
<dbReference type="Pfam" id="PF26060">
    <property type="entry name" value="TGFBR3_N"/>
    <property type="match status" value="2"/>
</dbReference>
<evidence type="ECO:0000256" key="5">
    <source>
        <dbReference type="ARBA" id="ARBA00022989"/>
    </source>
</evidence>
<gene>
    <name evidence="12" type="primary">ENG</name>
    <name evidence="12" type="ORF">G0U57_018072</name>
</gene>
<dbReference type="InterPro" id="IPR058899">
    <property type="entry name" value="TGFBR3/Endoglin-like_N"/>
</dbReference>
<dbReference type="GO" id="GO:0001570">
    <property type="term" value="P:vasculogenesis"/>
    <property type="evidence" value="ECO:0007669"/>
    <property type="project" value="TreeGrafter"/>
</dbReference>
<dbReference type="OrthoDB" id="10072329at2759"/>
<dbReference type="PANTHER" id="PTHR14002:SF1">
    <property type="entry name" value="ENDOGLIN"/>
    <property type="match status" value="1"/>
</dbReference>
<feature type="domain" description="TGFBR3/Endoglin-like N-terminal" evidence="11">
    <location>
        <begin position="163"/>
        <end position="294"/>
    </location>
</feature>
<keyword evidence="13" id="KW-1185">Reference proteome</keyword>
<evidence type="ECO:0000256" key="6">
    <source>
        <dbReference type="ARBA" id="ARBA00023136"/>
    </source>
</evidence>
<dbReference type="PANTHER" id="PTHR14002">
    <property type="entry name" value="ENDOGLIN/TGF-BETA RECEPTOR TYPE III"/>
    <property type="match status" value="1"/>
</dbReference>
<evidence type="ECO:0000313" key="13">
    <source>
        <dbReference type="Proteomes" id="UP000765507"/>
    </source>
</evidence>
<feature type="region of interest" description="Disordered" evidence="9">
    <location>
        <begin position="583"/>
        <end position="616"/>
    </location>
</feature>
<evidence type="ECO:0000259" key="11">
    <source>
        <dbReference type="Pfam" id="PF26060"/>
    </source>
</evidence>
<feature type="domain" description="TGFBR3/Endoglin-like N-terminal" evidence="11">
    <location>
        <begin position="9"/>
        <end position="159"/>
    </location>
</feature>
<proteinExistence type="predicted"/>
<evidence type="ECO:0000256" key="1">
    <source>
        <dbReference type="ARBA" id="ARBA00004251"/>
    </source>
</evidence>
<keyword evidence="7" id="KW-1015">Disulfide bond</keyword>
<evidence type="ECO:0000256" key="10">
    <source>
        <dbReference type="SAM" id="Phobius"/>
    </source>
</evidence>
<feature type="transmembrane region" description="Helical" evidence="10">
    <location>
        <begin position="551"/>
        <end position="574"/>
    </location>
</feature>
<evidence type="ECO:0000256" key="8">
    <source>
        <dbReference type="ARBA" id="ARBA00023180"/>
    </source>
</evidence>
<dbReference type="AlphaFoldDB" id="A0A8T1SZ16"/>
<keyword evidence="3 10" id="KW-0812">Transmembrane</keyword>
<evidence type="ECO:0000256" key="9">
    <source>
        <dbReference type="SAM" id="MobiDB-lite"/>
    </source>
</evidence>
<comment type="caution">
    <text evidence="12">The sequence shown here is derived from an EMBL/GenBank/DDBJ whole genome shotgun (WGS) entry which is preliminary data.</text>
</comment>
<dbReference type="EMBL" id="JAHGAV010000064">
    <property type="protein sequence ID" value="KAG6933937.1"/>
    <property type="molecule type" value="Genomic_DNA"/>
</dbReference>
<organism evidence="12 13">
    <name type="scientific">Chelydra serpentina</name>
    <name type="common">Snapping turtle</name>
    <name type="synonym">Testudo serpentina</name>
    <dbReference type="NCBI Taxonomy" id="8475"/>
    <lineage>
        <taxon>Eukaryota</taxon>
        <taxon>Metazoa</taxon>
        <taxon>Chordata</taxon>
        <taxon>Craniata</taxon>
        <taxon>Vertebrata</taxon>
        <taxon>Euteleostomi</taxon>
        <taxon>Archelosauria</taxon>
        <taxon>Testudinata</taxon>
        <taxon>Testudines</taxon>
        <taxon>Cryptodira</taxon>
        <taxon>Durocryptodira</taxon>
        <taxon>Americhelydia</taxon>
        <taxon>Chelydroidea</taxon>
        <taxon>Chelydridae</taxon>
        <taxon>Chelydra</taxon>
    </lineage>
</organism>
<evidence type="ECO:0000256" key="4">
    <source>
        <dbReference type="ARBA" id="ARBA00022729"/>
    </source>
</evidence>
<keyword evidence="5 10" id="KW-1133">Transmembrane helix</keyword>
<reference evidence="12 13" key="1">
    <citation type="journal article" date="2020" name="G3 (Bethesda)">
        <title>Draft Genome of the Common Snapping Turtle, Chelydra serpentina, a Model for Phenotypic Plasticity in Reptiles.</title>
        <authorList>
            <person name="Das D."/>
            <person name="Singh S.K."/>
            <person name="Bierstedt J."/>
            <person name="Erickson A."/>
            <person name="Galli G.L.J."/>
            <person name="Crossley D.A. 2nd"/>
            <person name="Rhen T."/>
        </authorList>
    </citation>
    <scope>NUCLEOTIDE SEQUENCE [LARGE SCALE GENOMIC DNA]</scope>
    <source>
        <strain evidence="12">KW</strain>
    </source>
</reference>